<protein>
    <submittedName>
        <fullName evidence="3">Uncharacterized protein</fullName>
    </submittedName>
</protein>
<evidence type="ECO:0000256" key="1">
    <source>
        <dbReference type="SAM" id="MobiDB-lite"/>
    </source>
</evidence>
<keyword evidence="2" id="KW-1133">Transmembrane helix</keyword>
<keyword evidence="2" id="KW-0812">Transmembrane</keyword>
<feature type="compositionally biased region" description="Basic and acidic residues" evidence="1">
    <location>
        <begin position="128"/>
        <end position="143"/>
    </location>
</feature>
<organism evidence="3 4">
    <name type="scientific">Dendrothele bispora (strain CBS 962.96)</name>
    <dbReference type="NCBI Taxonomy" id="1314807"/>
    <lineage>
        <taxon>Eukaryota</taxon>
        <taxon>Fungi</taxon>
        <taxon>Dikarya</taxon>
        <taxon>Basidiomycota</taxon>
        <taxon>Agaricomycotina</taxon>
        <taxon>Agaricomycetes</taxon>
        <taxon>Agaricomycetidae</taxon>
        <taxon>Agaricales</taxon>
        <taxon>Agaricales incertae sedis</taxon>
        <taxon>Dendrothele</taxon>
    </lineage>
</organism>
<name>A0A4S8KIM0_DENBC</name>
<evidence type="ECO:0000313" key="4">
    <source>
        <dbReference type="Proteomes" id="UP000297245"/>
    </source>
</evidence>
<reference evidence="3 4" key="1">
    <citation type="journal article" date="2019" name="Nat. Ecol. Evol.">
        <title>Megaphylogeny resolves global patterns of mushroom evolution.</title>
        <authorList>
            <person name="Varga T."/>
            <person name="Krizsan K."/>
            <person name="Foldi C."/>
            <person name="Dima B."/>
            <person name="Sanchez-Garcia M."/>
            <person name="Sanchez-Ramirez S."/>
            <person name="Szollosi G.J."/>
            <person name="Szarkandi J.G."/>
            <person name="Papp V."/>
            <person name="Albert L."/>
            <person name="Andreopoulos W."/>
            <person name="Angelini C."/>
            <person name="Antonin V."/>
            <person name="Barry K.W."/>
            <person name="Bougher N.L."/>
            <person name="Buchanan P."/>
            <person name="Buyck B."/>
            <person name="Bense V."/>
            <person name="Catcheside P."/>
            <person name="Chovatia M."/>
            <person name="Cooper J."/>
            <person name="Damon W."/>
            <person name="Desjardin D."/>
            <person name="Finy P."/>
            <person name="Geml J."/>
            <person name="Haridas S."/>
            <person name="Hughes K."/>
            <person name="Justo A."/>
            <person name="Karasinski D."/>
            <person name="Kautmanova I."/>
            <person name="Kiss B."/>
            <person name="Kocsube S."/>
            <person name="Kotiranta H."/>
            <person name="LaButti K.M."/>
            <person name="Lechner B.E."/>
            <person name="Liimatainen K."/>
            <person name="Lipzen A."/>
            <person name="Lukacs Z."/>
            <person name="Mihaltcheva S."/>
            <person name="Morgado L.N."/>
            <person name="Niskanen T."/>
            <person name="Noordeloos M.E."/>
            <person name="Ohm R.A."/>
            <person name="Ortiz-Santana B."/>
            <person name="Ovrebo C."/>
            <person name="Racz N."/>
            <person name="Riley R."/>
            <person name="Savchenko A."/>
            <person name="Shiryaev A."/>
            <person name="Soop K."/>
            <person name="Spirin V."/>
            <person name="Szebenyi C."/>
            <person name="Tomsovsky M."/>
            <person name="Tulloss R.E."/>
            <person name="Uehling J."/>
            <person name="Grigoriev I.V."/>
            <person name="Vagvolgyi C."/>
            <person name="Papp T."/>
            <person name="Martin F.M."/>
            <person name="Miettinen O."/>
            <person name="Hibbett D.S."/>
            <person name="Nagy L.G."/>
        </authorList>
    </citation>
    <scope>NUCLEOTIDE SEQUENCE [LARGE SCALE GENOMIC DNA]</scope>
    <source>
        <strain evidence="3 4">CBS 962.96</strain>
    </source>
</reference>
<gene>
    <name evidence="3" type="ORF">K435DRAFT_916043</name>
</gene>
<sequence>SLKFFPTPGHKFFGADTLADIFTGQIIASLIVITFVAIFLLREWIAQNARPGVFDDNEDVPAANAPQDQVLQVPPPLAPLQAEPQEGVIRFAPEEGRREMHARYALRRQQLEAIRALDELRAYDREAREREQERRERREHGVEDDQPIPRAIRNGRSALEFAPVRDEARNEELDRYAVMKQKKRRGKERAGENEYEEDEEDEAFTQERKRRRNFARRFKLEQAKSNGARRRVYLAGFPAAPPPAMRSNDSAKGSGNGDLLDASTSSPSTSHNGSPQLPSSSSFFPNCQEFFFIYIPFCVSIFDT</sequence>
<evidence type="ECO:0000313" key="3">
    <source>
        <dbReference type="EMBL" id="THU75229.1"/>
    </source>
</evidence>
<keyword evidence="2" id="KW-0472">Membrane</keyword>
<feature type="region of interest" description="Disordered" evidence="1">
    <location>
        <begin position="180"/>
        <end position="206"/>
    </location>
</feature>
<dbReference type="AlphaFoldDB" id="A0A4S8KIM0"/>
<dbReference type="Proteomes" id="UP000297245">
    <property type="component" value="Unassembled WGS sequence"/>
</dbReference>
<feature type="transmembrane region" description="Helical" evidence="2">
    <location>
        <begin position="21"/>
        <end position="41"/>
    </location>
</feature>
<feature type="region of interest" description="Disordered" evidence="1">
    <location>
        <begin position="128"/>
        <end position="156"/>
    </location>
</feature>
<proteinExistence type="predicted"/>
<dbReference type="EMBL" id="ML182611">
    <property type="protein sequence ID" value="THU75229.1"/>
    <property type="molecule type" value="Genomic_DNA"/>
</dbReference>
<feature type="region of interest" description="Disordered" evidence="1">
    <location>
        <begin position="238"/>
        <end position="279"/>
    </location>
</feature>
<evidence type="ECO:0000256" key="2">
    <source>
        <dbReference type="SAM" id="Phobius"/>
    </source>
</evidence>
<keyword evidence="4" id="KW-1185">Reference proteome</keyword>
<accession>A0A4S8KIM0</accession>
<dbReference type="OrthoDB" id="3069532at2759"/>
<feature type="compositionally biased region" description="Acidic residues" evidence="1">
    <location>
        <begin position="193"/>
        <end position="204"/>
    </location>
</feature>
<feature type="non-terminal residue" evidence="3">
    <location>
        <position position="1"/>
    </location>
</feature>